<accession>A0ACC1I174</accession>
<keyword evidence="2" id="KW-1185">Reference proteome</keyword>
<comment type="caution">
    <text evidence="1">The sequence shown here is derived from an EMBL/GenBank/DDBJ whole genome shotgun (WGS) entry which is preliminary data.</text>
</comment>
<organism evidence="1 2">
    <name type="scientific">Kickxella alabastrina</name>
    <dbReference type="NCBI Taxonomy" id="61397"/>
    <lineage>
        <taxon>Eukaryota</taxon>
        <taxon>Fungi</taxon>
        <taxon>Fungi incertae sedis</taxon>
        <taxon>Zoopagomycota</taxon>
        <taxon>Kickxellomycotina</taxon>
        <taxon>Kickxellomycetes</taxon>
        <taxon>Kickxellales</taxon>
        <taxon>Kickxellaceae</taxon>
        <taxon>Kickxella</taxon>
    </lineage>
</organism>
<keyword evidence="1" id="KW-0413">Isomerase</keyword>
<proteinExistence type="predicted"/>
<protein>
    <submittedName>
        <fullName evidence="1">Multisubstrate pseudouridine synthase 7</fullName>
        <ecNumber evidence="1">5.4.99.27</ecNumber>
    </submittedName>
</protein>
<evidence type="ECO:0000313" key="1">
    <source>
        <dbReference type="EMBL" id="KAJ1884222.1"/>
    </source>
</evidence>
<dbReference type="EC" id="5.4.99.27" evidence="1"/>
<dbReference type="EMBL" id="JANBPG010002916">
    <property type="protein sequence ID" value="KAJ1884222.1"/>
    <property type="molecule type" value="Genomic_DNA"/>
</dbReference>
<gene>
    <name evidence="1" type="primary">PUS7_4</name>
    <name evidence="1" type="ORF">LPJ66_010714</name>
</gene>
<dbReference type="Proteomes" id="UP001150581">
    <property type="component" value="Unassembled WGS sequence"/>
</dbReference>
<feature type="non-terminal residue" evidence="1">
    <location>
        <position position="234"/>
    </location>
</feature>
<name>A0ACC1I174_9FUNG</name>
<evidence type="ECO:0000313" key="2">
    <source>
        <dbReference type="Proteomes" id="UP001150581"/>
    </source>
</evidence>
<sequence>MNHAASEPKADQPEHINISDPTDEPPAKRIKEDGASTGPTAEQSPATAAAAATTGDFLRETDVGITEFITPGWAGFDGIIKHRFSDFFVNEIDPQGKVIHLTSYTDANDPTPEPTAEEKAIEAMHVPEDAQEAFGQAFPRLAEIVGETDAQAIRAHLEVTPEGRTLEERTLTLDRDLEKAQRAGVYLVTKNFLATQLTVETVDGRLLFIQRVSGPEGGRKEWKKAQRAQRPRGW</sequence>
<reference evidence="1" key="1">
    <citation type="submission" date="2022-07" db="EMBL/GenBank/DDBJ databases">
        <title>Phylogenomic reconstructions and comparative analyses of Kickxellomycotina fungi.</title>
        <authorList>
            <person name="Reynolds N.K."/>
            <person name="Stajich J.E."/>
            <person name="Barry K."/>
            <person name="Grigoriev I.V."/>
            <person name="Crous P."/>
            <person name="Smith M.E."/>
        </authorList>
    </citation>
    <scope>NUCLEOTIDE SEQUENCE</scope>
    <source>
        <strain evidence="1">Benny 63K</strain>
    </source>
</reference>